<proteinExistence type="predicted"/>
<gene>
    <name evidence="1" type="ORF">FCL42_06090</name>
</gene>
<dbReference type="Pfam" id="PF04134">
    <property type="entry name" value="DCC1-like"/>
    <property type="match status" value="1"/>
</dbReference>
<dbReference type="InterPro" id="IPR044691">
    <property type="entry name" value="DCC1_Trx"/>
</dbReference>
<reference evidence="1 2" key="1">
    <citation type="submission" date="2019-04" db="EMBL/GenBank/DDBJ databases">
        <authorList>
            <person name="Hwang J.C."/>
        </authorList>
    </citation>
    <scope>NUCLEOTIDE SEQUENCE [LARGE SCALE GENOMIC DNA]</scope>
    <source>
        <strain evidence="1 2">IMCC35002</strain>
    </source>
</reference>
<comment type="caution">
    <text evidence="1">The sequence shown here is derived from an EMBL/GenBank/DDBJ whole genome shotgun (WGS) entry which is preliminary data.</text>
</comment>
<dbReference type="PANTHER" id="PTHR34290">
    <property type="entry name" value="SI:CH73-390P7.2"/>
    <property type="match status" value="1"/>
</dbReference>
<dbReference type="PANTHER" id="PTHR34290:SF2">
    <property type="entry name" value="OS04G0668800 PROTEIN"/>
    <property type="match status" value="1"/>
</dbReference>
<protein>
    <submittedName>
        <fullName evidence="1">DUF393 domain-containing protein</fullName>
    </submittedName>
</protein>
<sequence>MVLFVDYACPLCSREVSKLKALDTLGKLTFEDIHDTSWHRRYPHINPQQCLKVLHGIDDFGQPLLGLDVTVATWRSVGRGHWVNWLRWPLVKPITDLGYRYFARHRHRLGLWLGPAPAQCDGNVCKRPNK</sequence>
<dbReference type="OrthoDB" id="5294764at2"/>
<dbReference type="Proteomes" id="UP000305675">
    <property type="component" value="Unassembled WGS sequence"/>
</dbReference>
<organism evidence="1 2">
    <name type="scientific">Ferrimonas aestuarii</name>
    <dbReference type="NCBI Taxonomy" id="2569539"/>
    <lineage>
        <taxon>Bacteria</taxon>
        <taxon>Pseudomonadati</taxon>
        <taxon>Pseudomonadota</taxon>
        <taxon>Gammaproteobacteria</taxon>
        <taxon>Alteromonadales</taxon>
        <taxon>Ferrimonadaceae</taxon>
        <taxon>Ferrimonas</taxon>
    </lineage>
</organism>
<accession>A0A4U1BT34</accession>
<dbReference type="RefSeq" id="WP_136862504.1">
    <property type="nucleotide sequence ID" value="NZ_SWCJ01000003.1"/>
</dbReference>
<evidence type="ECO:0000313" key="2">
    <source>
        <dbReference type="Proteomes" id="UP000305675"/>
    </source>
</evidence>
<evidence type="ECO:0000313" key="1">
    <source>
        <dbReference type="EMBL" id="TKB56700.1"/>
    </source>
</evidence>
<keyword evidence="2" id="KW-1185">Reference proteome</keyword>
<name>A0A4U1BT34_9GAMM</name>
<dbReference type="AlphaFoldDB" id="A0A4U1BT34"/>
<dbReference type="EMBL" id="SWCJ01000003">
    <property type="protein sequence ID" value="TKB56700.1"/>
    <property type="molecule type" value="Genomic_DNA"/>
</dbReference>
<dbReference type="InterPro" id="IPR007263">
    <property type="entry name" value="DCC1-like"/>
</dbReference>
<dbReference type="GO" id="GO:0015035">
    <property type="term" value="F:protein-disulfide reductase activity"/>
    <property type="evidence" value="ECO:0007669"/>
    <property type="project" value="InterPro"/>
</dbReference>